<evidence type="ECO:0000313" key="7">
    <source>
        <dbReference type="EMBL" id="RAX37856.1"/>
    </source>
</evidence>
<dbReference type="OrthoDB" id="8328560at2"/>
<reference evidence="7 8" key="1">
    <citation type="submission" date="2018-06" db="EMBL/GenBank/DDBJ databases">
        <title>Whole Genome Sequence of an efficient microsymbiont, Rhizobium tropici.</title>
        <authorList>
            <person name="Srinivasan R."/>
            <person name="Singh H.V."/>
            <person name="Srivastava R."/>
            <person name="Kumari B."/>
            <person name="Radhakrishna A."/>
        </authorList>
    </citation>
    <scope>NUCLEOTIDE SEQUENCE [LARGE SCALE GENOMIC DNA]</scope>
    <source>
        <strain evidence="7 8">IGFRI Rhizo-19</strain>
    </source>
</reference>
<dbReference type="SUPFAM" id="SSF64518">
    <property type="entry name" value="Phase 1 flagellin"/>
    <property type="match status" value="1"/>
</dbReference>
<name>A0A329Y2C9_RHITR</name>
<dbReference type="GO" id="GO:0005198">
    <property type="term" value="F:structural molecule activity"/>
    <property type="evidence" value="ECO:0007669"/>
    <property type="project" value="UniProtKB-UniRule"/>
</dbReference>
<dbReference type="InterPro" id="IPR001029">
    <property type="entry name" value="Flagellin_N"/>
</dbReference>
<keyword evidence="3" id="KW-0964">Secreted</keyword>
<accession>A0A329Y2C9</accession>
<dbReference type="EMBL" id="QMKK01000056">
    <property type="protein sequence ID" value="RAX37856.1"/>
    <property type="molecule type" value="Genomic_DNA"/>
</dbReference>
<evidence type="ECO:0000256" key="4">
    <source>
        <dbReference type="SAM" id="Coils"/>
    </source>
</evidence>
<comment type="subcellular location">
    <subcellularLocation>
        <location evidence="3">Secreted</location>
    </subcellularLocation>
    <subcellularLocation>
        <location evidence="3">Bacterial flagellum</location>
    </subcellularLocation>
</comment>
<sequence>MTSILTNTAAMAALQTLRTVNSGLEQTQQQVSSGLRIGKAADNAAYWSIATTMRSDRSAVSAVSDAIGLGQAKADTAYSGLNAVSDILSQFKEKLVAATETSVDKDKIQQELDQYKQQILGIAQSSSFNGQNWLSTNVDDIYDVSANSDTVASSFVRSANGTVSVNSANMHLSETSLFNSTGGGILQKDGRDAGSIGGLRYLTSWQNGSEIETGWNPYNASQGMKASFDFTFSGPLTFNDPSKQISFDVTVDADNPADGIDPPYAAGKTTAVTIDRSTIDAVNASWNGVISTYTQYQQVLNYALSQASTGAAATTYVDVNNQPIINRVGIYTQQDRSTGLTGSYVEVSNFASNVGSSGLGNASDYGSRGSKLTLNFTPFQDYKDGDNPNGITISFYFSINGAAPKTYTFNRTYVNDLLGVENGKVETSEQMATLLRSLMSADWPTLKIDANSSSSVVVQSDPALDRLSGAGTSVSFSNFYVSNEPLPTIDFMDIDIVKNPGSIKDYLDYIETVSQRVTAGASQVGSLQKRLDHQLSFANDMMDSIDKGVGRLVDTDMEQASAKLAAQRTQQQLAVQALSIANSSAQDIMQLFRQ</sequence>
<keyword evidence="7" id="KW-0969">Cilium</keyword>
<keyword evidence="7" id="KW-0282">Flagellum</keyword>
<feature type="domain" description="Flagellin C-terminal" evidence="6">
    <location>
        <begin position="507"/>
        <end position="592"/>
    </location>
</feature>
<dbReference type="Pfam" id="PF00669">
    <property type="entry name" value="Flagellin_N"/>
    <property type="match status" value="1"/>
</dbReference>
<dbReference type="Pfam" id="PF00700">
    <property type="entry name" value="Flagellin_C"/>
    <property type="match status" value="1"/>
</dbReference>
<evidence type="ECO:0000256" key="2">
    <source>
        <dbReference type="ARBA" id="ARBA00023143"/>
    </source>
</evidence>
<evidence type="ECO:0000256" key="1">
    <source>
        <dbReference type="ARBA" id="ARBA00005709"/>
    </source>
</evidence>
<organism evidence="7 8">
    <name type="scientific">Rhizobium tropici</name>
    <dbReference type="NCBI Taxonomy" id="398"/>
    <lineage>
        <taxon>Bacteria</taxon>
        <taxon>Pseudomonadati</taxon>
        <taxon>Pseudomonadota</taxon>
        <taxon>Alphaproteobacteria</taxon>
        <taxon>Hyphomicrobiales</taxon>
        <taxon>Rhizobiaceae</taxon>
        <taxon>Rhizobium/Agrobacterium group</taxon>
        <taxon>Rhizobium</taxon>
    </lineage>
</organism>
<dbReference type="PRINTS" id="PR00207">
    <property type="entry name" value="FLAGELLIN"/>
</dbReference>
<dbReference type="InterPro" id="IPR001492">
    <property type="entry name" value="Flagellin"/>
</dbReference>
<dbReference type="PANTHER" id="PTHR42792">
    <property type="entry name" value="FLAGELLIN"/>
    <property type="match status" value="1"/>
</dbReference>
<comment type="similarity">
    <text evidence="1 3">Belongs to the bacterial flagellin family.</text>
</comment>
<dbReference type="PANTHER" id="PTHR42792:SF2">
    <property type="entry name" value="FLAGELLIN"/>
    <property type="match status" value="1"/>
</dbReference>
<keyword evidence="4" id="KW-0175">Coiled coil</keyword>
<keyword evidence="7" id="KW-0966">Cell projection</keyword>
<evidence type="ECO:0000259" key="6">
    <source>
        <dbReference type="Pfam" id="PF00700"/>
    </source>
</evidence>
<evidence type="ECO:0000313" key="8">
    <source>
        <dbReference type="Proteomes" id="UP000251205"/>
    </source>
</evidence>
<comment type="caution">
    <text evidence="7">The sequence shown here is derived from an EMBL/GenBank/DDBJ whole genome shotgun (WGS) entry which is preliminary data.</text>
</comment>
<dbReference type="AlphaFoldDB" id="A0A329Y2C9"/>
<proteinExistence type="inferred from homology"/>
<dbReference type="Proteomes" id="UP000251205">
    <property type="component" value="Unassembled WGS sequence"/>
</dbReference>
<feature type="domain" description="Flagellin N-terminal" evidence="5">
    <location>
        <begin position="4"/>
        <end position="137"/>
    </location>
</feature>
<dbReference type="GO" id="GO:0005576">
    <property type="term" value="C:extracellular region"/>
    <property type="evidence" value="ECO:0007669"/>
    <property type="project" value="UniProtKB-SubCell"/>
</dbReference>
<gene>
    <name evidence="7" type="ORF">DQ393_29655</name>
</gene>
<dbReference type="RefSeq" id="WP_112345290.1">
    <property type="nucleotide sequence ID" value="NZ_QMKK01000056.1"/>
</dbReference>
<comment type="function">
    <text evidence="3">Flagellin is the subunit protein which polymerizes to form the filaments of bacterial flagella.</text>
</comment>
<evidence type="ECO:0000256" key="3">
    <source>
        <dbReference type="RuleBase" id="RU362073"/>
    </source>
</evidence>
<dbReference type="GO" id="GO:0009288">
    <property type="term" value="C:bacterial-type flagellum"/>
    <property type="evidence" value="ECO:0007669"/>
    <property type="project" value="UniProtKB-SubCell"/>
</dbReference>
<feature type="coiled-coil region" evidence="4">
    <location>
        <begin position="98"/>
        <end position="125"/>
    </location>
</feature>
<dbReference type="InterPro" id="IPR046358">
    <property type="entry name" value="Flagellin_C"/>
</dbReference>
<evidence type="ECO:0000259" key="5">
    <source>
        <dbReference type="Pfam" id="PF00669"/>
    </source>
</evidence>
<dbReference type="Gene3D" id="1.20.1330.10">
    <property type="entry name" value="f41 fragment of flagellin, N-terminal domain"/>
    <property type="match status" value="1"/>
</dbReference>
<keyword evidence="2 3" id="KW-0975">Bacterial flagellum</keyword>
<protein>
    <recommendedName>
        <fullName evidence="3">Flagellin</fullName>
    </recommendedName>
</protein>